<evidence type="ECO:0000256" key="5">
    <source>
        <dbReference type="ARBA" id="ARBA00022771"/>
    </source>
</evidence>
<feature type="binding site" evidence="12">
    <location>
        <position position="59"/>
    </location>
    <ligand>
        <name>Zn(2+)</name>
        <dbReference type="ChEBI" id="CHEBI:29105"/>
    </ligand>
</feature>
<evidence type="ECO:0000256" key="4">
    <source>
        <dbReference type="ARBA" id="ARBA00022737"/>
    </source>
</evidence>
<dbReference type="Gene3D" id="3.30.160.60">
    <property type="entry name" value="Classic Zinc Finger"/>
    <property type="match status" value="6"/>
</dbReference>
<comment type="subcellular location">
    <subcellularLocation>
        <location evidence="1">Nucleus</location>
    </subcellularLocation>
</comment>
<sequence length="534" mass="60191">MVDEGILLPNACRCCLLEDKDMVYVFDVLDEFEMQISDLIARNGAITILESDCFSKHICGNCLNDLAIAERFTLRCRKTDDLLLGLSKTQLESDPDIEKVSYVLMTEPLYEEESSHEPIIEGYADIVQEDSIVTAEAKTTKELDAMYCISEEEEAYEEEQLENTPIDPNEIIITEGLVFADADSIIAEEPVEVEDVVYQNLLQDSQSTPDVVQSDDFPAELIHYEERLGDDEKNATIASDDEFERKAGSRKRLNFNHKCSQCGASFVTTQNCARHLKTHNILACQTCLLHFVSEKKLNSHELHCKQSATLETAASKPLIDESQHDVTVTSYSKSAEALVQRKKTFECSYCSKPCVSQSALAAHLRTHTGERPFGCSYCPKRFKTTAALDLHERRHTGLKPYTCSVCGKGFTESSNLKVHMRQHTREKPHVCTVCNRAFARVFLLQLHQRTHTGEKPYGCEVCGKGFSQQGDLAAHRRIHSGERPFVCSVCGKGFIKSTALTQHRKSHERHLLIGSMAEEESFRRSTVQELVEWS</sequence>
<dbReference type="GO" id="GO:0005634">
    <property type="term" value="C:nucleus"/>
    <property type="evidence" value="ECO:0007669"/>
    <property type="project" value="UniProtKB-SubCell"/>
</dbReference>
<dbReference type="GO" id="GO:0006355">
    <property type="term" value="P:regulation of DNA-templated transcription"/>
    <property type="evidence" value="ECO:0007669"/>
    <property type="project" value="UniProtKB-ARBA"/>
</dbReference>
<keyword evidence="3 12" id="KW-0479">Metal-binding</keyword>
<dbReference type="PROSITE" id="PS51915">
    <property type="entry name" value="ZAD"/>
    <property type="match status" value="1"/>
</dbReference>
<keyword evidence="5 11" id="KW-0863">Zinc-finger</keyword>
<feature type="binding site" evidence="12">
    <location>
        <position position="12"/>
    </location>
    <ligand>
        <name>Zn(2+)</name>
        <dbReference type="ChEBI" id="CHEBI:29105"/>
    </ligand>
</feature>
<proteinExistence type="inferred from homology"/>
<dbReference type="SMART" id="SM00868">
    <property type="entry name" value="zf-AD"/>
    <property type="match status" value="1"/>
</dbReference>
<accession>A0AAG5CZ35</accession>
<keyword evidence="16" id="KW-1185">Reference proteome</keyword>
<evidence type="ECO:0000259" key="13">
    <source>
        <dbReference type="PROSITE" id="PS50157"/>
    </source>
</evidence>
<dbReference type="InterPro" id="IPR013087">
    <property type="entry name" value="Znf_C2H2_type"/>
</dbReference>
<dbReference type="GO" id="GO:0008270">
    <property type="term" value="F:zinc ion binding"/>
    <property type="evidence" value="ECO:0007669"/>
    <property type="project" value="UniProtKB-UniRule"/>
</dbReference>
<organism evidence="15 16">
    <name type="scientific">Anopheles atroparvus</name>
    <name type="common">European mosquito</name>
    <dbReference type="NCBI Taxonomy" id="41427"/>
    <lineage>
        <taxon>Eukaryota</taxon>
        <taxon>Metazoa</taxon>
        <taxon>Ecdysozoa</taxon>
        <taxon>Arthropoda</taxon>
        <taxon>Hexapoda</taxon>
        <taxon>Insecta</taxon>
        <taxon>Pterygota</taxon>
        <taxon>Neoptera</taxon>
        <taxon>Endopterygota</taxon>
        <taxon>Diptera</taxon>
        <taxon>Nematocera</taxon>
        <taxon>Culicoidea</taxon>
        <taxon>Culicidae</taxon>
        <taxon>Anophelinae</taxon>
        <taxon>Anopheles</taxon>
    </lineage>
</organism>
<dbReference type="PANTHER" id="PTHR16515">
    <property type="entry name" value="PR DOMAIN ZINC FINGER PROTEIN"/>
    <property type="match status" value="1"/>
</dbReference>
<feature type="domain" description="C2H2-type" evidence="13">
    <location>
        <begin position="257"/>
        <end position="279"/>
    </location>
</feature>
<reference evidence="15" key="1">
    <citation type="submission" date="2024-04" db="UniProtKB">
        <authorList>
            <consortium name="EnsemblMetazoa"/>
        </authorList>
    </citation>
    <scope>IDENTIFICATION</scope>
    <source>
        <strain evidence="15">EBRO</strain>
    </source>
</reference>
<dbReference type="InterPro" id="IPR050331">
    <property type="entry name" value="Zinc_finger"/>
</dbReference>
<feature type="domain" description="C2H2-type" evidence="13">
    <location>
        <begin position="373"/>
        <end position="400"/>
    </location>
</feature>
<comment type="similarity">
    <text evidence="2">Belongs to the krueppel C2H2-type zinc-finger protein family.</text>
</comment>
<dbReference type="Proteomes" id="UP000075880">
    <property type="component" value="Unassembled WGS sequence"/>
</dbReference>
<dbReference type="Pfam" id="PF13912">
    <property type="entry name" value="zf-C2H2_6"/>
    <property type="match status" value="2"/>
</dbReference>
<dbReference type="AlphaFoldDB" id="A0AAG5CZ35"/>
<evidence type="ECO:0000256" key="6">
    <source>
        <dbReference type="ARBA" id="ARBA00022833"/>
    </source>
</evidence>
<name>A0AAG5CZ35_ANOAO</name>
<dbReference type="GO" id="GO:0003677">
    <property type="term" value="F:DNA binding"/>
    <property type="evidence" value="ECO:0007669"/>
    <property type="project" value="UniProtKB-KW"/>
</dbReference>
<dbReference type="FunFam" id="3.30.160.60:FF:001506">
    <property type="entry name" value="Zinc finger protein"/>
    <property type="match status" value="1"/>
</dbReference>
<dbReference type="FunFam" id="3.30.160.60:FF:000848">
    <property type="entry name" value="Zinc finger protein 35"/>
    <property type="match status" value="1"/>
</dbReference>
<evidence type="ECO:0008006" key="17">
    <source>
        <dbReference type="Google" id="ProtNLM"/>
    </source>
</evidence>
<dbReference type="FunFam" id="3.30.160.60:FF:000139">
    <property type="entry name" value="zinc finger protein 1 homolog"/>
    <property type="match status" value="1"/>
</dbReference>
<dbReference type="PROSITE" id="PS00028">
    <property type="entry name" value="ZINC_FINGER_C2H2_1"/>
    <property type="match status" value="7"/>
</dbReference>
<evidence type="ECO:0000256" key="10">
    <source>
        <dbReference type="ARBA" id="ARBA00023242"/>
    </source>
</evidence>
<feature type="domain" description="C2H2-type" evidence="13">
    <location>
        <begin position="485"/>
        <end position="507"/>
    </location>
</feature>
<feature type="binding site" evidence="12">
    <location>
        <position position="62"/>
    </location>
    <ligand>
        <name>Zn(2+)</name>
        <dbReference type="ChEBI" id="CHEBI:29105"/>
    </ligand>
</feature>
<feature type="binding site" evidence="12">
    <location>
        <position position="15"/>
    </location>
    <ligand>
        <name>Zn(2+)</name>
        <dbReference type="ChEBI" id="CHEBI:29105"/>
    </ligand>
</feature>
<keyword evidence="8" id="KW-0238">DNA-binding</keyword>
<evidence type="ECO:0000313" key="16">
    <source>
        <dbReference type="Proteomes" id="UP000075880"/>
    </source>
</evidence>
<dbReference type="Pfam" id="PF07776">
    <property type="entry name" value="zf-AD"/>
    <property type="match status" value="1"/>
</dbReference>
<dbReference type="EnsemblMetazoa" id="ENSAATROPT004049">
    <property type="protein sequence ID" value="ENSAATROPP003884"/>
    <property type="gene ID" value="ENSAATROPG003199"/>
</dbReference>
<dbReference type="PANTHER" id="PTHR16515:SF49">
    <property type="entry name" value="GASTRULA ZINC FINGER PROTEIN XLCGF49.1-LIKE-RELATED"/>
    <property type="match status" value="1"/>
</dbReference>
<evidence type="ECO:0000256" key="1">
    <source>
        <dbReference type="ARBA" id="ARBA00004123"/>
    </source>
</evidence>
<dbReference type="SUPFAM" id="SSF57667">
    <property type="entry name" value="beta-beta-alpha zinc fingers"/>
    <property type="match status" value="3"/>
</dbReference>
<dbReference type="Gene3D" id="3.40.1800.20">
    <property type="match status" value="1"/>
</dbReference>
<feature type="domain" description="C2H2-type" evidence="13">
    <location>
        <begin position="457"/>
        <end position="484"/>
    </location>
</feature>
<dbReference type="InterPro" id="IPR012934">
    <property type="entry name" value="Znf_AD"/>
</dbReference>
<feature type="domain" description="C2H2-type" evidence="13">
    <location>
        <begin position="401"/>
        <end position="428"/>
    </location>
</feature>
<dbReference type="SMART" id="SM00355">
    <property type="entry name" value="ZnF_C2H2"/>
    <property type="match status" value="8"/>
</dbReference>
<evidence type="ECO:0000256" key="7">
    <source>
        <dbReference type="ARBA" id="ARBA00023015"/>
    </source>
</evidence>
<dbReference type="FunFam" id="3.30.160.60:FF:002343">
    <property type="entry name" value="Zinc finger protein 33A"/>
    <property type="match status" value="1"/>
</dbReference>
<evidence type="ECO:0000256" key="9">
    <source>
        <dbReference type="ARBA" id="ARBA00023163"/>
    </source>
</evidence>
<dbReference type="FunFam" id="3.30.160.60:FF:000358">
    <property type="entry name" value="zinc finger protein 24"/>
    <property type="match status" value="1"/>
</dbReference>
<keyword evidence="6 12" id="KW-0862">Zinc</keyword>
<dbReference type="InterPro" id="IPR036236">
    <property type="entry name" value="Znf_C2H2_sf"/>
</dbReference>
<evidence type="ECO:0000256" key="2">
    <source>
        <dbReference type="ARBA" id="ARBA00006991"/>
    </source>
</evidence>
<keyword evidence="7" id="KW-0805">Transcription regulation</keyword>
<evidence type="ECO:0000256" key="12">
    <source>
        <dbReference type="PROSITE-ProRule" id="PRU01263"/>
    </source>
</evidence>
<evidence type="ECO:0000256" key="11">
    <source>
        <dbReference type="PROSITE-ProRule" id="PRU00042"/>
    </source>
</evidence>
<evidence type="ECO:0000313" key="15">
    <source>
        <dbReference type="EnsemblMetazoa" id="ENSAATROPP003884"/>
    </source>
</evidence>
<keyword evidence="10" id="KW-0539">Nucleus</keyword>
<feature type="domain" description="C2H2-type" evidence="13">
    <location>
        <begin position="429"/>
        <end position="456"/>
    </location>
</feature>
<keyword evidence="9" id="KW-0804">Transcription</keyword>
<dbReference type="PROSITE" id="PS50157">
    <property type="entry name" value="ZINC_FINGER_C2H2_2"/>
    <property type="match status" value="7"/>
</dbReference>
<protein>
    <recommendedName>
        <fullName evidence="17">Protein krueppel</fullName>
    </recommendedName>
</protein>
<dbReference type="Pfam" id="PF00096">
    <property type="entry name" value="zf-C2H2"/>
    <property type="match status" value="5"/>
</dbReference>
<feature type="domain" description="C2H2-type" evidence="13">
    <location>
        <begin position="345"/>
        <end position="372"/>
    </location>
</feature>
<feature type="domain" description="ZAD" evidence="14">
    <location>
        <begin position="10"/>
        <end position="86"/>
    </location>
</feature>
<keyword evidence="4" id="KW-0677">Repeat</keyword>
<evidence type="ECO:0000259" key="14">
    <source>
        <dbReference type="PROSITE" id="PS51915"/>
    </source>
</evidence>
<evidence type="ECO:0000256" key="8">
    <source>
        <dbReference type="ARBA" id="ARBA00023125"/>
    </source>
</evidence>
<evidence type="ECO:0000256" key="3">
    <source>
        <dbReference type="ARBA" id="ARBA00022723"/>
    </source>
</evidence>
<dbReference type="SUPFAM" id="SSF57716">
    <property type="entry name" value="Glucocorticoid receptor-like (DNA-binding domain)"/>
    <property type="match status" value="1"/>
</dbReference>